<dbReference type="Gene3D" id="3.40.640.10">
    <property type="entry name" value="Type I PLP-dependent aspartate aminotransferase-like (Major domain)"/>
    <property type="match status" value="1"/>
</dbReference>
<keyword evidence="6" id="KW-0663">Pyridoxal phosphate</keyword>
<name>A0A8B7YRH7_ACAPL</name>
<keyword evidence="5" id="KW-0808">Transferase</keyword>
<dbReference type="InterPro" id="IPR051326">
    <property type="entry name" value="Kynurenine-oxoglutarate_AT"/>
</dbReference>
<evidence type="ECO:0000256" key="6">
    <source>
        <dbReference type="ARBA" id="ARBA00022898"/>
    </source>
</evidence>
<evidence type="ECO:0000313" key="13">
    <source>
        <dbReference type="RefSeq" id="XP_022094006.1"/>
    </source>
</evidence>
<dbReference type="GeneID" id="110981090"/>
<comment type="pathway">
    <text evidence="9">Amino-acid degradation; L-kynurenine degradation; kynurenate from L-kynurenine: step 1/2.</text>
</comment>
<dbReference type="FunFam" id="3.90.1150.10:FF:000275">
    <property type="entry name" value="kynurenine--oxoglutarate transaminase 1"/>
    <property type="match status" value="1"/>
</dbReference>
<keyword evidence="8" id="KW-0456">Lyase</keyword>
<dbReference type="InterPro" id="IPR015422">
    <property type="entry name" value="PyrdxlP-dep_Trfase_small"/>
</dbReference>
<evidence type="ECO:0000256" key="8">
    <source>
        <dbReference type="ARBA" id="ARBA00023239"/>
    </source>
</evidence>
<dbReference type="FunFam" id="3.90.1150.10:FF:000021">
    <property type="entry name" value="Kynurenine--oxoglutarate transaminase 3"/>
    <property type="match status" value="1"/>
</dbReference>
<gene>
    <name evidence="13" type="primary">LOC110981090</name>
</gene>
<accession>A0A8B7YRH7</accession>
<comment type="cofactor">
    <cofactor evidence="1">
        <name>pyridoxal 5'-phosphate</name>
        <dbReference type="ChEBI" id="CHEBI:597326"/>
    </cofactor>
</comment>
<evidence type="ECO:0000256" key="3">
    <source>
        <dbReference type="ARBA" id="ARBA00011738"/>
    </source>
</evidence>
<dbReference type="PANTHER" id="PTHR43807:SF20">
    <property type="entry name" value="FI04487P"/>
    <property type="match status" value="1"/>
</dbReference>
<dbReference type="GO" id="GO:0047804">
    <property type="term" value="F:cysteine-S-conjugate beta-lyase activity"/>
    <property type="evidence" value="ECO:0007669"/>
    <property type="project" value="UniProtKB-EC"/>
</dbReference>
<dbReference type="GO" id="GO:0097053">
    <property type="term" value="P:L-kynurenine catabolic process"/>
    <property type="evidence" value="ECO:0007669"/>
    <property type="project" value="UniProtKB-UniPathway"/>
</dbReference>
<dbReference type="AlphaFoldDB" id="A0A8B7YRH7"/>
<dbReference type="RefSeq" id="XP_022094006.1">
    <property type="nucleotide sequence ID" value="XM_022238314.1"/>
</dbReference>
<feature type="domain" description="Aminotransferase class I/classII large" evidence="11">
    <location>
        <begin position="79"/>
        <end position="458"/>
    </location>
</feature>
<evidence type="ECO:0000256" key="1">
    <source>
        <dbReference type="ARBA" id="ARBA00001933"/>
    </source>
</evidence>
<organism evidence="12 13">
    <name type="scientific">Acanthaster planci</name>
    <name type="common">Crown-of-thorns starfish</name>
    <dbReference type="NCBI Taxonomy" id="133434"/>
    <lineage>
        <taxon>Eukaryota</taxon>
        <taxon>Metazoa</taxon>
        <taxon>Echinodermata</taxon>
        <taxon>Eleutherozoa</taxon>
        <taxon>Asterozoa</taxon>
        <taxon>Asteroidea</taxon>
        <taxon>Valvatacea</taxon>
        <taxon>Valvatida</taxon>
        <taxon>Acanthasteridae</taxon>
        <taxon>Acanthaster</taxon>
    </lineage>
</organism>
<comment type="similarity">
    <text evidence="2">Belongs to the class-I pyridoxal-phosphate-dependent aminotransferase family.</text>
</comment>
<keyword evidence="12" id="KW-1185">Reference proteome</keyword>
<protein>
    <submittedName>
        <fullName evidence="13">Kynurenine--oxoglutarate transaminase 3-like</fullName>
    </submittedName>
</protein>
<dbReference type="OMA" id="PRDFKLC"/>
<evidence type="ECO:0000259" key="11">
    <source>
        <dbReference type="Pfam" id="PF00155"/>
    </source>
</evidence>
<dbReference type="KEGG" id="aplc:110981090"/>
<dbReference type="SUPFAM" id="SSF53383">
    <property type="entry name" value="PLP-dependent transferases"/>
    <property type="match status" value="1"/>
</dbReference>
<evidence type="ECO:0000256" key="10">
    <source>
        <dbReference type="ARBA" id="ARBA00049325"/>
    </source>
</evidence>
<dbReference type="InterPro" id="IPR015424">
    <property type="entry name" value="PyrdxlP-dep_Trfase"/>
</dbReference>
<dbReference type="OrthoDB" id="2414662at2759"/>
<evidence type="ECO:0000256" key="5">
    <source>
        <dbReference type="ARBA" id="ARBA00022679"/>
    </source>
</evidence>
<dbReference type="Pfam" id="PF00155">
    <property type="entry name" value="Aminotran_1_2"/>
    <property type="match status" value="1"/>
</dbReference>
<dbReference type="Proteomes" id="UP000694845">
    <property type="component" value="Unplaced"/>
</dbReference>
<dbReference type="InterPro" id="IPR015421">
    <property type="entry name" value="PyrdxlP-dep_Trfase_major"/>
</dbReference>
<dbReference type="GO" id="GO:0016212">
    <property type="term" value="F:kynurenine-oxoglutarate transaminase activity"/>
    <property type="evidence" value="ECO:0007669"/>
    <property type="project" value="TreeGrafter"/>
</dbReference>
<comment type="catalytic activity">
    <reaction evidence="10">
        <text>an S-substituted L-cysteine + H2O = a thiol + pyruvate + NH4(+)</text>
        <dbReference type="Rhea" id="RHEA:18121"/>
        <dbReference type="ChEBI" id="CHEBI:15361"/>
        <dbReference type="ChEBI" id="CHEBI:15377"/>
        <dbReference type="ChEBI" id="CHEBI:28938"/>
        <dbReference type="ChEBI" id="CHEBI:29256"/>
        <dbReference type="ChEBI" id="CHEBI:58717"/>
        <dbReference type="EC" id="4.4.1.13"/>
    </reaction>
    <physiologicalReaction direction="left-to-right" evidence="10">
        <dbReference type="Rhea" id="RHEA:18122"/>
    </physiologicalReaction>
</comment>
<evidence type="ECO:0000256" key="2">
    <source>
        <dbReference type="ARBA" id="ARBA00007441"/>
    </source>
</evidence>
<dbReference type="Gene3D" id="3.90.1150.10">
    <property type="entry name" value="Aspartate Aminotransferase, domain 1"/>
    <property type="match status" value="1"/>
</dbReference>
<dbReference type="InterPro" id="IPR004839">
    <property type="entry name" value="Aminotransferase_I/II_large"/>
</dbReference>
<evidence type="ECO:0000256" key="7">
    <source>
        <dbReference type="ARBA" id="ARBA00022990"/>
    </source>
</evidence>
<evidence type="ECO:0000313" key="12">
    <source>
        <dbReference type="Proteomes" id="UP000694845"/>
    </source>
</evidence>
<sequence length="465" mass="52026">MLHRILPALICVVSERSVFHHPRVLSSLTVCLPCSACFHQRHRHLSNETKMTSHGPAKRLAGQKKSVWTEFVKLSSETKAINLGQGFPDFAAPDHVRKALIDVATSSNPLLFQYTRGFGHPRMVNAIAALYGKLMGREIDSMEEVMVTVGAYQSLFSIFMSLISPGDEVILIEPFFDCYEPMVLMAEGTPRFIALKPKTDNPESAEDFELDPEELSGLFNEKTKAIVVNTPNNPLGKVYKRSELEMIANLCKKHDTLCISDEVYEFMIYPGHEHTATLPDMWERTLTVCSAGKIFSVTGFKLGWTIGPQYLIDHLKTVGQNCAYTSPTPLQEAVAQSLELEMSRLGQPDCYLTSLAKELEVKRDKLANLLRGIGLTPIIPQGSYFMLANVSHLDLDLSDSGDGPKDYKIVRWITTKLGVATIPCSAFYCEEHKSFGEKYIRFCFIKEDSTLDKAAEKLMKWKAGV</sequence>
<dbReference type="PANTHER" id="PTHR43807">
    <property type="entry name" value="FI04487P"/>
    <property type="match status" value="1"/>
</dbReference>
<proteinExistence type="inferred from homology"/>
<evidence type="ECO:0000256" key="4">
    <source>
        <dbReference type="ARBA" id="ARBA00022576"/>
    </source>
</evidence>
<dbReference type="GO" id="GO:0005739">
    <property type="term" value="C:mitochondrion"/>
    <property type="evidence" value="ECO:0007669"/>
    <property type="project" value="TreeGrafter"/>
</dbReference>
<dbReference type="GO" id="GO:0030170">
    <property type="term" value="F:pyridoxal phosphate binding"/>
    <property type="evidence" value="ECO:0007669"/>
    <property type="project" value="InterPro"/>
</dbReference>
<dbReference type="CDD" id="cd00609">
    <property type="entry name" value="AAT_like"/>
    <property type="match status" value="1"/>
</dbReference>
<keyword evidence="7" id="KW-0007">Acetylation</keyword>
<evidence type="ECO:0000256" key="9">
    <source>
        <dbReference type="ARBA" id="ARBA00024016"/>
    </source>
</evidence>
<keyword evidence="4" id="KW-0032">Aminotransferase</keyword>
<comment type="subunit">
    <text evidence="3">Homodimer.</text>
</comment>
<dbReference type="UniPathway" id="UPA00334">
    <property type="reaction ID" value="UER00726"/>
</dbReference>
<dbReference type="FunFam" id="3.40.640.10:FF:000024">
    <property type="entry name" value="Kynurenine--oxoglutarate transaminase 3"/>
    <property type="match status" value="1"/>
</dbReference>
<reference evidence="13" key="1">
    <citation type="submission" date="2025-08" db="UniProtKB">
        <authorList>
            <consortium name="RefSeq"/>
        </authorList>
    </citation>
    <scope>IDENTIFICATION</scope>
</reference>